<reference evidence="7 8" key="1">
    <citation type="submission" date="2019-08" db="EMBL/GenBank/DDBJ databases">
        <title>Bacillus genomes from the desert of Cuatro Cienegas, Coahuila.</title>
        <authorList>
            <person name="Olmedo-Alvarez G."/>
        </authorList>
    </citation>
    <scope>NUCLEOTIDE SEQUENCE [LARGE SCALE GENOMIC DNA]</scope>
    <source>
        <strain evidence="7 8">CH37_1T</strain>
    </source>
</reference>
<dbReference type="InterPro" id="IPR036388">
    <property type="entry name" value="WH-like_DNA-bd_sf"/>
</dbReference>
<evidence type="ECO:0000259" key="5">
    <source>
        <dbReference type="Pfam" id="PF04542"/>
    </source>
</evidence>
<evidence type="ECO:0000313" key="8">
    <source>
        <dbReference type="Proteomes" id="UP000323732"/>
    </source>
</evidence>
<proteinExistence type="inferred from homology"/>
<evidence type="ECO:0000256" key="2">
    <source>
        <dbReference type="ARBA" id="ARBA00023015"/>
    </source>
</evidence>
<accession>A0A5D4SKQ8</accession>
<dbReference type="GO" id="GO:0006352">
    <property type="term" value="P:DNA-templated transcription initiation"/>
    <property type="evidence" value="ECO:0007669"/>
    <property type="project" value="InterPro"/>
</dbReference>
<feature type="domain" description="RNA polymerase sigma factor 70 region 4 type 2" evidence="6">
    <location>
        <begin position="122"/>
        <end position="173"/>
    </location>
</feature>
<gene>
    <name evidence="7" type="ORF">FZD47_19620</name>
</gene>
<protein>
    <submittedName>
        <fullName evidence="7">RNA polymerase sigma factor</fullName>
    </submittedName>
</protein>
<dbReference type="InterPro" id="IPR007627">
    <property type="entry name" value="RNA_pol_sigma70_r2"/>
</dbReference>
<dbReference type="GO" id="GO:0003677">
    <property type="term" value="F:DNA binding"/>
    <property type="evidence" value="ECO:0007669"/>
    <property type="project" value="InterPro"/>
</dbReference>
<organism evidence="7 8">
    <name type="scientific">Bacillus infantis</name>
    <dbReference type="NCBI Taxonomy" id="324767"/>
    <lineage>
        <taxon>Bacteria</taxon>
        <taxon>Bacillati</taxon>
        <taxon>Bacillota</taxon>
        <taxon>Bacilli</taxon>
        <taxon>Bacillales</taxon>
        <taxon>Bacillaceae</taxon>
        <taxon>Bacillus</taxon>
    </lineage>
</organism>
<dbReference type="SUPFAM" id="SSF88946">
    <property type="entry name" value="Sigma2 domain of RNA polymerase sigma factors"/>
    <property type="match status" value="1"/>
</dbReference>
<dbReference type="PANTHER" id="PTHR43133:SF60">
    <property type="entry name" value="RNA POLYMERASE SIGMA FACTOR SIGV"/>
    <property type="match status" value="1"/>
</dbReference>
<dbReference type="EMBL" id="VTES01000005">
    <property type="protein sequence ID" value="TYS62276.1"/>
    <property type="molecule type" value="Genomic_DNA"/>
</dbReference>
<dbReference type="NCBIfam" id="TIGR02937">
    <property type="entry name" value="sigma70-ECF"/>
    <property type="match status" value="1"/>
</dbReference>
<dbReference type="InterPro" id="IPR014284">
    <property type="entry name" value="RNA_pol_sigma-70_dom"/>
</dbReference>
<evidence type="ECO:0000256" key="1">
    <source>
        <dbReference type="ARBA" id="ARBA00010641"/>
    </source>
</evidence>
<dbReference type="GO" id="GO:0016987">
    <property type="term" value="F:sigma factor activity"/>
    <property type="evidence" value="ECO:0007669"/>
    <property type="project" value="UniProtKB-KW"/>
</dbReference>
<dbReference type="InterPro" id="IPR013249">
    <property type="entry name" value="RNA_pol_sigma70_r4_t2"/>
</dbReference>
<dbReference type="Gene3D" id="1.10.1740.10">
    <property type="match status" value="1"/>
</dbReference>
<evidence type="ECO:0000256" key="4">
    <source>
        <dbReference type="ARBA" id="ARBA00023163"/>
    </source>
</evidence>
<name>A0A5D4SKQ8_9BACI</name>
<dbReference type="RefSeq" id="WP_148950626.1">
    <property type="nucleotide sequence ID" value="NZ_JAIVAO010000013.1"/>
</dbReference>
<keyword evidence="2" id="KW-0805">Transcription regulation</keyword>
<dbReference type="InterPro" id="IPR013325">
    <property type="entry name" value="RNA_pol_sigma_r2"/>
</dbReference>
<keyword evidence="3" id="KW-0731">Sigma factor</keyword>
<evidence type="ECO:0000256" key="3">
    <source>
        <dbReference type="ARBA" id="ARBA00023082"/>
    </source>
</evidence>
<dbReference type="Proteomes" id="UP000323732">
    <property type="component" value="Unassembled WGS sequence"/>
</dbReference>
<dbReference type="InterPro" id="IPR013324">
    <property type="entry name" value="RNA_pol_sigma_r3/r4-like"/>
</dbReference>
<comment type="similarity">
    <text evidence="1">Belongs to the sigma-70 factor family. ECF subfamily.</text>
</comment>
<dbReference type="InterPro" id="IPR039425">
    <property type="entry name" value="RNA_pol_sigma-70-like"/>
</dbReference>
<evidence type="ECO:0000313" key="7">
    <source>
        <dbReference type="EMBL" id="TYS62276.1"/>
    </source>
</evidence>
<evidence type="ECO:0000259" key="6">
    <source>
        <dbReference type="Pfam" id="PF08281"/>
    </source>
</evidence>
<dbReference type="SUPFAM" id="SSF88659">
    <property type="entry name" value="Sigma3 and sigma4 domains of RNA polymerase sigma factors"/>
    <property type="match status" value="1"/>
</dbReference>
<dbReference type="Pfam" id="PF04542">
    <property type="entry name" value="Sigma70_r2"/>
    <property type="match status" value="1"/>
</dbReference>
<dbReference type="Pfam" id="PF08281">
    <property type="entry name" value="Sigma70_r4_2"/>
    <property type="match status" value="1"/>
</dbReference>
<feature type="domain" description="RNA polymerase sigma-70 region 2" evidence="5">
    <location>
        <begin position="23"/>
        <end position="89"/>
    </location>
</feature>
<comment type="caution">
    <text evidence="7">The sequence shown here is derived from an EMBL/GenBank/DDBJ whole genome shotgun (WGS) entry which is preliminary data.</text>
</comment>
<dbReference type="AlphaFoldDB" id="A0A5D4SKQ8"/>
<keyword evidence="4" id="KW-0804">Transcription</keyword>
<sequence length="188" mass="22448">MHRDLKLIQKIIKKGSEEAANELVSRYYREIYHYVYKQTLDQEQSKDLTQEIFINMLHGLHQFEGKRALFRTWLYKIATYKIVDYYRSKHYKASRRMADIEDLEIGSHEDSSESILQKEEIEAVLAVLGRMEASYQQIFRMKLFGEQTFQEIASSLQVPESTVKTKYYRSLKFIREEAKKEGFTHAER</sequence>
<dbReference type="PANTHER" id="PTHR43133">
    <property type="entry name" value="RNA POLYMERASE ECF-TYPE SIGMA FACTO"/>
    <property type="match status" value="1"/>
</dbReference>
<dbReference type="Gene3D" id="1.10.10.10">
    <property type="entry name" value="Winged helix-like DNA-binding domain superfamily/Winged helix DNA-binding domain"/>
    <property type="match status" value="1"/>
</dbReference>